<dbReference type="InterPro" id="IPR011642">
    <property type="entry name" value="Gate_dom"/>
</dbReference>
<feature type="binding site" evidence="11">
    <location>
        <begin position="69"/>
        <end position="72"/>
    </location>
    <ligand>
        <name>GTP</name>
        <dbReference type="ChEBI" id="CHEBI:37565"/>
        <label>1</label>
    </ligand>
</feature>
<keyword evidence="13" id="KW-0408">Iron</keyword>
<feature type="transmembrane region" description="Helical" evidence="13">
    <location>
        <begin position="470"/>
        <end position="494"/>
    </location>
</feature>
<feature type="binding site" evidence="12">
    <location>
        <position position="35"/>
    </location>
    <ligand>
        <name>Mg(2+)</name>
        <dbReference type="ChEBI" id="CHEBI:18420"/>
        <label>2</label>
    </ligand>
</feature>
<dbReference type="PRINTS" id="PR00326">
    <property type="entry name" value="GTP1OBG"/>
</dbReference>
<reference evidence="15" key="1">
    <citation type="submission" date="2020-10" db="EMBL/GenBank/DDBJ databases">
        <authorList>
            <person name="Gilroy R."/>
        </authorList>
    </citation>
    <scope>NUCLEOTIDE SEQUENCE</scope>
    <source>
        <strain evidence="15">13766</strain>
    </source>
</reference>
<dbReference type="GO" id="GO:0046872">
    <property type="term" value="F:metal ion binding"/>
    <property type="evidence" value="ECO:0007669"/>
    <property type="project" value="UniProtKB-KW"/>
</dbReference>
<keyword evidence="12" id="KW-0460">Magnesium</keyword>
<dbReference type="GO" id="GO:0005525">
    <property type="term" value="F:GTP binding"/>
    <property type="evidence" value="ECO:0007669"/>
    <property type="project" value="UniProtKB-KW"/>
</dbReference>
<evidence type="ECO:0000256" key="3">
    <source>
        <dbReference type="ARBA" id="ARBA00022448"/>
    </source>
</evidence>
<dbReference type="EMBL" id="DVJN01000217">
    <property type="protein sequence ID" value="HIS93607.1"/>
    <property type="molecule type" value="Genomic_DNA"/>
</dbReference>
<dbReference type="Pfam" id="PF07670">
    <property type="entry name" value="Gate"/>
    <property type="match status" value="2"/>
</dbReference>
<dbReference type="InterPro" id="IPR027417">
    <property type="entry name" value="P-loop_NTPase"/>
</dbReference>
<dbReference type="SUPFAM" id="SSF52540">
    <property type="entry name" value="P-loop containing nucleoside triphosphate hydrolases"/>
    <property type="match status" value="1"/>
</dbReference>
<sequence length="685" mass="74549">MQGTFFWRDSMSRAETDWVIALAGNPNVGKSTLFNWMTGLKQHTGNWPGKTVELAQGVAKADRSVRVVDLPGTYSLMAHSREEELARDFLLFERVDVVVAVCDATCLARNLNLALQALETGKRVVVCVNLLDEARRSRISIDLRRLEALLGVPVVGASARSNQGVEELLRRARTCPLPRFALPVAYPAPVARAVDAVAARLNGGSLDRRYLAMRLLDGGEAFWKRAQAQLGVPEEALRQARKERAALLAAGYDEDTWSDAVVAAIYRRADEIAAQTVRHADARRLEGQRAVDRLVTSRRVGIPLMLLLLMLVFYLTIAGANAPSQWLSQHLLGLQGGFFSALQAWGAPLWLADALVNGVYRTLAWVVSAMLPPMAIFFPLFTLLEDLGYLPRVAFNLDGALRRCRACGKQALTMAMGFGCNAVGVMGCRIIDSPRERLVAILTNSLVPCNGRFPLLLLLIAMFFSGANSVATAVLLTAAVALGVFATFFASWLLSRTVLRGMPSAFALELPPYRRPQVGKVIVRSVLDRTVFVLGRAALVAAPAGLVLWLMANARAGGMSLLAHGIAFFDPFARWIGLDGTLFMAFLLGFPANEIVLPIALMGYLAEGALVEAGDALQLRALLLANGWTLETAVCTLLFSLMHWPCSTTCLTIYRETRSWKWTLLAMALPTAMGLSACALAARIL</sequence>
<evidence type="ECO:0000259" key="14">
    <source>
        <dbReference type="PROSITE" id="PS51711"/>
    </source>
</evidence>
<evidence type="ECO:0000256" key="13">
    <source>
        <dbReference type="RuleBase" id="RU362098"/>
    </source>
</evidence>
<dbReference type="Proteomes" id="UP000824140">
    <property type="component" value="Unassembled WGS sequence"/>
</dbReference>
<evidence type="ECO:0000313" key="16">
    <source>
        <dbReference type="Proteomes" id="UP000824140"/>
    </source>
</evidence>
<comment type="caution">
    <text evidence="15">The sequence shown here is derived from an EMBL/GenBank/DDBJ whole genome shotgun (WGS) entry which is preliminary data.</text>
</comment>
<keyword evidence="7 13" id="KW-1133">Transmembrane helix</keyword>
<dbReference type="PANTHER" id="PTHR43185:SF2">
    <property type="entry name" value="FERROUS IRON TRANSPORT PROTEIN B"/>
    <property type="match status" value="1"/>
</dbReference>
<keyword evidence="6 11" id="KW-0547">Nucleotide-binding</keyword>
<feature type="binding site" evidence="12">
    <location>
        <position position="38"/>
    </location>
    <ligand>
        <name>Mg(2+)</name>
        <dbReference type="ChEBI" id="CHEBI:18420"/>
        <label>2</label>
    </ligand>
</feature>
<feature type="transmembrane region" description="Helical" evidence="13">
    <location>
        <begin position="300"/>
        <end position="320"/>
    </location>
</feature>
<gene>
    <name evidence="15" type="primary">feoB</name>
    <name evidence="15" type="ORF">IAA84_11390</name>
</gene>
<dbReference type="PANTHER" id="PTHR43185">
    <property type="entry name" value="FERROUS IRON TRANSPORT PROTEIN B"/>
    <property type="match status" value="1"/>
</dbReference>
<dbReference type="AlphaFoldDB" id="A0A9D1G232"/>
<feature type="transmembrane region" description="Helical" evidence="13">
    <location>
        <begin position="530"/>
        <end position="552"/>
    </location>
</feature>
<evidence type="ECO:0000256" key="9">
    <source>
        <dbReference type="ARBA" id="ARBA00023136"/>
    </source>
</evidence>
<dbReference type="InterPro" id="IPR041069">
    <property type="entry name" value="FeoB_Cyto"/>
</dbReference>
<feature type="transmembrane region" description="Helical" evidence="13">
    <location>
        <begin position="438"/>
        <end position="464"/>
    </location>
</feature>
<dbReference type="GO" id="GO:0015093">
    <property type="term" value="F:ferrous iron transmembrane transporter activity"/>
    <property type="evidence" value="ECO:0007669"/>
    <property type="project" value="UniProtKB-UniRule"/>
</dbReference>
<keyword evidence="12" id="KW-0479">Metal-binding</keyword>
<proteinExistence type="inferred from homology"/>
<feature type="domain" description="FeoB-type G" evidence="14">
    <location>
        <begin position="17"/>
        <end position="178"/>
    </location>
</feature>
<dbReference type="Gene3D" id="3.40.50.300">
    <property type="entry name" value="P-loop containing nucleotide triphosphate hydrolases"/>
    <property type="match status" value="1"/>
</dbReference>
<keyword evidence="8 11" id="KW-0342">GTP-binding</keyword>
<accession>A0A9D1G232</accession>
<dbReference type="InterPro" id="IPR011640">
    <property type="entry name" value="Fe2_transport_prot_B_C"/>
</dbReference>
<keyword evidence="3 13" id="KW-0813">Transport</keyword>
<dbReference type="PROSITE" id="PS51711">
    <property type="entry name" value="G_FEOB"/>
    <property type="match status" value="1"/>
</dbReference>
<evidence type="ECO:0000256" key="8">
    <source>
        <dbReference type="ARBA" id="ARBA00023134"/>
    </source>
</evidence>
<evidence type="ECO:0000256" key="5">
    <source>
        <dbReference type="ARBA" id="ARBA00022692"/>
    </source>
</evidence>
<keyword evidence="13" id="KW-0410">Iron transport</keyword>
<evidence type="ECO:0000256" key="2">
    <source>
        <dbReference type="ARBA" id="ARBA00004651"/>
    </source>
</evidence>
<dbReference type="Pfam" id="PF02421">
    <property type="entry name" value="FeoB_N"/>
    <property type="match status" value="1"/>
</dbReference>
<evidence type="ECO:0000256" key="1">
    <source>
        <dbReference type="ARBA" id="ARBA00003926"/>
    </source>
</evidence>
<comment type="similarity">
    <text evidence="13">Belongs to the TRAFAC class TrmE-Era-EngA-EngB-Septin-like GTPase superfamily. FeoB GTPase (TC 9.A.8) family.</text>
</comment>
<dbReference type="InterPro" id="IPR003373">
    <property type="entry name" value="Fe2_transport_prot-B"/>
</dbReference>
<keyword evidence="13" id="KW-0406">Ion transport</keyword>
<comment type="function">
    <text evidence="1 13">Probable transporter of a GTP-driven Fe(2+) uptake system.</text>
</comment>
<evidence type="ECO:0000256" key="4">
    <source>
        <dbReference type="ARBA" id="ARBA00022475"/>
    </source>
</evidence>
<feature type="binding site" evidence="11">
    <location>
        <begin position="129"/>
        <end position="132"/>
    </location>
    <ligand>
        <name>GTP</name>
        <dbReference type="ChEBI" id="CHEBI:37565"/>
        <label>1</label>
    </ligand>
</feature>
<dbReference type="NCBIfam" id="TIGR00437">
    <property type="entry name" value="feoB"/>
    <property type="match status" value="1"/>
</dbReference>
<feature type="binding site" evidence="11">
    <location>
        <begin position="24"/>
        <end position="31"/>
    </location>
    <ligand>
        <name>GTP</name>
        <dbReference type="ChEBI" id="CHEBI:37565"/>
        <label>1</label>
    </ligand>
</feature>
<comment type="subcellular location">
    <subcellularLocation>
        <location evidence="2 13">Cell membrane</location>
        <topology evidence="2 13">Multi-pass membrane protein</topology>
    </subcellularLocation>
</comment>
<feature type="transmembrane region" description="Helical" evidence="13">
    <location>
        <begin position="332"/>
        <end position="351"/>
    </location>
</feature>
<feature type="transmembrane region" description="Helical" evidence="13">
    <location>
        <begin position="582"/>
        <end position="605"/>
    </location>
</feature>
<dbReference type="InterPro" id="IPR050860">
    <property type="entry name" value="FeoB_GTPase"/>
</dbReference>
<feature type="transmembrane region" description="Helical" evidence="13">
    <location>
        <begin position="363"/>
        <end position="384"/>
    </location>
</feature>
<dbReference type="CDD" id="cd01879">
    <property type="entry name" value="FeoB"/>
    <property type="match status" value="1"/>
</dbReference>
<feature type="transmembrane region" description="Helical" evidence="13">
    <location>
        <begin position="617"/>
        <end position="642"/>
    </location>
</feature>
<feature type="binding site" evidence="12">
    <location>
        <position position="39"/>
    </location>
    <ligand>
        <name>Mg(2+)</name>
        <dbReference type="ChEBI" id="CHEBI:18420"/>
        <label>2</label>
    </ligand>
</feature>
<protein>
    <recommendedName>
        <fullName evidence="10 13">Ferrous iron transport protein B</fullName>
    </recommendedName>
</protein>
<dbReference type="InterPro" id="IPR030389">
    <property type="entry name" value="G_FEOB_dom"/>
</dbReference>
<keyword evidence="4" id="KW-1003">Cell membrane</keyword>
<dbReference type="GO" id="GO:0005886">
    <property type="term" value="C:plasma membrane"/>
    <property type="evidence" value="ECO:0007669"/>
    <property type="project" value="UniProtKB-SubCell"/>
</dbReference>
<keyword evidence="9 13" id="KW-0472">Membrane</keyword>
<reference evidence="15" key="2">
    <citation type="journal article" date="2021" name="PeerJ">
        <title>Extensive microbial diversity within the chicken gut microbiome revealed by metagenomics and culture.</title>
        <authorList>
            <person name="Gilroy R."/>
            <person name="Ravi A."/>
            <person name="Getino M."/>
            <person name="Pursley I."/>
            <person name="Horton D.L."/>
            <person name="Alikhan N.F."/>
            <person name="Baker D."/>
            <person name="Gharbi K."/>
            <person name="Hall N."/>
            <person name="Watson M."/>
            <person name="Adriaenssens E.M."/>
            <person name="Foster-Nyarko E."/>
            <person name="Jarju S."/>
            <person name="Secka A."/>
            <person name="Antonio M."/>
            <person name="Oren A."/>
            <person name="Chaudhuri R.R."/>
            <person name="La Ragione R."/>
            <person name="Hildebrand F."/>
            <person name="Pallen M.J."/>
        </authorList>
    </citation>
    <scope>NUCLEOTIDE SEQUENCE</scope>
    <source>
        <strain evidence="15">13766</strain>
    </source>
</reference>
<dbReference type="InterPro" id="IPR006073">
    <property type="entry name" value="GTP-bd"/>
</dbReference>
<evidence type="ECO:0000256" key="12">
    <source>
        <dbReference type="PIRSR" id="PIRSR603373-2"/>
    </source>
</evidence>
<keyword evidence="5 13" id="KW-0812">Transmembrane</keyword>
<dbReference type="Pfam" id="PF17910">
    <property type="entry name" value="FeoB_Cyto"/>
    <property type="match status" value="1"/>
</dbReference>
<evidence type="ECO:0000256" key="11">
    <source>
        <dbReference type="PIRSR" id="PIRSR603373-1"/>
    </source>
</evidence>
<feature type="transmembrane region" description="Helical" evidence="13">
    <location>
        <begin position="662"/>
        <end position="682"/>
    </location>
</feature>
<dbReference type="Pfam" id="PF07664">
    <property type="entry name" value="FeoB_C"/>
    <property type="match status" value="1"/>
</dbReference>
<name>A0A9D1G232_9FIRM</name>
<evidence type="ECO:0000256" key="7">
    <source>
        <dbReference type="ARBA" id="ARBA00022989"/>
    </source>
</evidence>
<evidence type="ECO:0000256" key="10">
    <source>
        <dbReference type="NCBIfam" id="TIGR00437"/>
    </source>
</evidence>
<organism evidence="15 16">
    <name type="scientific">Candidatus Alectryocaccomicrobium excrementavium</name>
    <dbReference type="NCBI Taxonomy" id="2840668"/>
    <lineage>
        <taxon>Bacteria</taxon>
        <taxon>Bacillati</taxon>
        <taxon>Bacillota</taxon>
        <taxon>Clostridia</taxon>
        <taxon>Candidatus Alectryocaccomicrobium</taxon>
    </lineage>
</organism>
<evidence type="ECO:0000313" key="15">
    <source>
        <dbReference type="EMBL" id="HIS93607.1"/>
    </source>
</evidence>
<evidence type="ECO:0000256" key="6">
    <source>
        <dbReference type="ARBA" id="ARBA00022741"/>
    </source>
</evidence>
<feature type="binding site" evidence="11">
    <location>
        <begin position="49"/>
        <end position="53"/>
    </location>
    <ligand>
        <name>GTP</name>
        <dbReference type="ChEBI" id="CHEBI:37565"/>
        <label>1</label>
    </ligand>
</feature>